<gene>
    <name evidence="1" type="ORF">COCSUDRAFT_33988</name>
</gene>
<feature type="non-terminal residue" evidence="1">
    <location>
        <position position="64"/>
    </location>
</feature>
<dbReference type="RefSeq" id="XP_005645035.1">
    <property type="nucleotide sequence ID" value="XM_005644978.1"/>
</dbReference>
<dbReference type="KEGG" id="csl:COCSUDRAFT_33988"/>
<dbReference type="Proteomes" id="UP000007264">
    <property type="component" value="Unassembled WGS sequence"/>
</dbReference>
<keyword evidence="2" id="KW-1185">Reference proteome</keyword>
<dbReference type="EMBL" id="AGSI01000015">
    <property type="protein sequence ID" value="EIE20491.1"/>
    <property type="molecule type" value="Genomic_DNA"/>
</dbReference>
<dbReference type="AlphaFoldDB" id="I0YQ22"/>
<protein>
    <submittedName>
        <fullName evidence="1">Uncharacterized protein</fullName>
    </submittedName>
</protein>
<sequence>MPHQLGCKALHFSIIPNLIFSRLASCLVELPSFPLLEYTSATQRTFVECVLCEKRSAEITLHLG</sequence>
<dbReference type="GeneID" id="17038467"/>
<evidence type="ECO:0000313" key="2">
    <source>
        <dbReference type="Proteomes" id="UP000007264"/>
    </source>
</evidence>
<accession>I0YQ22</accession>
<organism evidence="1 2">
    <name type="scientific">Coccomyxa subellipsoidea (strain C-169)</name>
    <name type="common">Green microalga</name>
    <dbReference type="NCBI Taxonomy" id="574566"/>
    <lineage>
        <taxon>Eukaryota</taxon>
        <taxon>Viridiplantae</taxon>
        <taxon>Chlorophyta</taxon>
        <taxon>core chlorophytes</taxon>
        <taxon>Trebouxiophyceae</taxon>
        <taxon>Trebouxiophyceae incertae sedis</taxon>
        <taxon>Coccomyxaceae</taxon>
        <taxon>Coccomyxa</taxon>
        <taxon>Coccomyxa subellipsoidea</taxon>
    </lineage>
</organism>
<comment type="caution">
    <text evidence="1">The sequence shown here is derived from an EMBL/GenBank/DDBJ whole genome shotgun (WGS) entry which is preliminary data.</text>
</comment>
<proteinExistence type="predicted"/>
<reference evidence="1 2" key="1">
    <citation type="journal article" date="2012" name="Genome Biol.">
        <title>The genome of the polar eukaryotic microalga coccomyxa subellipsoidea reveals traits of cold adaptation.</title>
        <authorList>
            <person name="Blanc G."/>
            <person name="Agarkova I."/>
            <person name="Grimwood J."/>
            <person name="Kuo A."/>
            <person name="Brueggeman A."/>
            <person name="Dunigan D."/>
            <person name="Gurnon J."/>
            <person name="Ladunga I."/>
            <person name="Lindquist E."/>
            <person name="Lucas S."/>
            <person name="Pangilinan J."/>
            <person name="Proschold T."/>
            <person name="Salamov A."/>
            <person name="Schmutz J."/>
            <person name="Weeks D."/>
            <person name="Yamada T."/>
            <person name="Claverie J.M."/>
            <person name="Grigoriev I."/>
            <person name="Van Etten J."/>
            <person name="Lomsadze A."/>
            <person name="Borodovsky M."/>
        </authorList>
    </citation>
    <scope>NUCLEOTIDE SEQUENCE [LARGE SCALE GENOMIC DNA]</scope>
    <source>
        <strain evidence="1 2">C-169</strain>
    </source>
</reference>
<evidence type="ECO:0000313" key="1">
    <source>
        <dbReference type="EMBL" id="EIE20491.1"/>
    </source>
</evidence>
<name>I0YQ22_COCSC</name>